<accession>A0A6J5MHY9</accession>
<proteinExistence type="predicted"/>
<name>A0A6J5MHY9_9CAUD</name>
<dbReference type="EMBL" id="LR796423">
    <property type="protein sequence ID" value="CAB4143269.1"/>
    <property type="molecule type" value="Genomic_DNA"/>
</dbReference>
<sequence>MKALIYSIIAAVLISPVPVYANPDPVIVVTNEDTRIKRTFRDRRHWQDRINDREGSYRERNSDGWFRFEYRPYVHPGRPQAEVNCKYVERIDNQGERSFHFVCP</sequence>
<protein>
    <submittedName>
        <fullName evidence="1">Uncharacterized protein</fullName>
    </submittedName>
</protein>
<gene>
    <name evidence="1" type="ORF">UFOVP447_106</name>
</gene>
<reference evidence="1" key="1">
    <citation type="submission" date="2020-04" db="EMBL/GenBank/DDBJ databases">
        <authorList>
            <person name="Chiriac C."/>
            <person name="Salcher M."/>
            <person name="Ghai R."/>
            <person name="Kavagutti S V."/>
        </authorList>
    </citation>
    <scope>NUCLEOTIDE SEQUENCE</scope>
</reference>
<evidence type="ECO:0000313" key="1">
    <source>
        <dbReference type="EMBL" id="CAB4143269.1"/>
    </source>
</evidence>
<organism evidence="1">
    <name type="scientific">uncultured Caudovirales phage</name>
    <dbReference type="NCBI Taxonomy" id="2100421"/>
    <lineage>
        <taxon>Viruses</taxon>
        <taxon>Duplodnaviria</taxon>
        <taxon>Heunggongvirae</taxon>
        <taxon>Uroviricota</taxon>
        <taxon>Caudoviricetes</taxon>
        <taxon>Peduoviridae</taxon>
        <taxon>Maltschvirus</taxon>
        <taxon>Maltschvirus maltsch</taxon>
    </lineage>
</organism>